<dbReference type="Pfam" id="PF21403">
    <property type="entry name" value="OTU1_UBXL"/>
    <property type="match status" value="1"/>
</dbReference>
<protein>
    <recommendedName>
        <fullName evidence="9">Ubiquitin thioesterase OTU</fullName>
        <ecNumber evidence="9">3.4.19.12</ecNumber>
    </recommendedName>
</protein>
<evidence type="ECO:0000256" key="4">
    <source>
        <dbReference type="ARBA" id="ARBA00022771"/>
    </source>
</evidence>
<evidence type="ECO:0000256" key="8">
    <source>
        <dbReference type="ARBA" id="ARBA00022833"/>
    </source>
</evidence>
<organism evidence="12 13">
    <name type="scientific">Tribonema minus</name>
    <dbReference type="NCBI Taxonomy" id="303371"/>
    <lineage>
        <taxon>Eukaryota</taxon>
        <taxon>Sar</taxon>
        <taxon>Stramenopiles</taxon>
        <taxon>Ochrophyta</taxon>
        <taxon>PX clade</taxon>
        <taxon>Xanthophyceae</taxon>
        <taxon>Tribonematales</taxon>
        <taxon>Tribonemataceae</taxon>
        <taxon>Tribonema</taxon>
    </lineage>
</organism>
<comment type="function">
    <text evidence="9">Hydrolase that can remove conjugated ubiquitin from proteins and may therefore play an important regulatory role at the level of protein turnover by preventing degradation.</text>
</comment>
<name>A0A835ZCY8_9STRA</name>
<dbReference type="GO" id="GO:0005634">
    <property type="term" value="C:nucleus"/>
    <property type="evidence" value="ECO:0007669"/>
    <property type="project" value="TreeGrafter"/>
</dbReference>
<dbReference type="CDD" id="cd22745">
    <property type="entry name" value="OTU_OTU1"/>
    <property type="match status" value="1"/>
</dbReference>
<dbReference type="InterPro" id="IPR057766">
    <property type="entry name" value="Znf-C2H2_OTU1-like_C"/>
</dbReference>
<dbReference type="PROSITE" id="PS50030">
    <property type="entry name" value="UBA"/>
    <property type="match status" value="1"/>
</dbReference>
<keyword evidence="2 12" id="KW-0645">Protease</keyword>
<accession>A0A835ZCY8</accession>
<dbReference type="Proteomes" id="UP000664859">
    <property type="component" value="Unassembled WGS sequence"/>
</dbReference>
<evidence type="ECO:0000259" key="11">
    <source>
        <dbReference type="PROSITE" id="PS50802"/>
    </source>
</evidence>
<dbReference type="EC" id="3.4.19.12" evidence="9"/>
<dbReference type="GO" id="GO:0036503">
    <property type="term" value="P:ERAD pathway"/>
    <property type="evidence" value="ECO:0007669"/>
    <property type="project" value="TreeGrafter"/>
</dbReference>
<evidence type="ECO:0000256" key="5">
    <source>
        <dbReference type="ARBA" id="ARBA00022786"/>
    </source>
</evidence>
<comment type="catalytic activity">
    <reaction evidence="1 9">
        <text>Thiol-dependent hydrolysis of ester, thioester, amide, peptide and isopeptide bonds formed by the C-terminal Gly of ubiquitin (a 76-residue protein attached to proteins as an intracellular targeting signal).</text>
        <dbReference type="EC" id="3.4.19.12"/>
    </reaction>
</comment>
<dbReference type="InterPro" id="IPR015940">
    <property type="entry name" value="UBA"/>
</dbReference>
<dbReference type="OrthoDB" id="65596at2759"/>
<proteinExistence type="predicted"/>
<dbReference type="GO" id="GO:0005829">
    <property type="term" value="C:cytosol"/>
    <property type="evidence" value="ECO:0007669"/>
    <property type="project" value="TreeGrafter"/>
</dbReference>
<dbReference type="InterPro" id="IPR009060">
    <property type="entry name" value="UBA-like_sf"/>
</dbReference>
<evidence type="ECO:0000256" key="6">
    <source>
        <dbReference type="ARBA" id="ARBA00022801"/>
    </source>
</evidence>
<feature type="domain" description="UBA" evidence="10">
    <location>
        <begin position="125"/>
        <end position="166"/>
    </location>
</feature>
<dbReference type="GO" id="GO:0004843">
    <property type="term" value="F:cysteine-type deubiquitinase activity"/>
    <property type="evidence" value="ECO:0007669"/>
    <property type="project" value="UniProtKB-UniRule"/>
</dbReference>
<evidence type="ECO:0000313" key="12">
    <source>
        <dbReference type="EMBL" id="KAG5190783.1"/>
    </source>
</evidence>
<dbReference type="SUPFAM" id="SSF46934">
    <property type="entry name" value="UBA-like"/>
    <property type="match status" value="1"/>
</dbReference>
<evidence type="ECO:0000256" key="1">
    <source>
        <dbReference type="ARBA" id="ARBA00000707"/>
    </source>
</evidence>
<keyword evidence="4" id="KW-0863">Zinc-finger</keyword>
<evidence type="ECO:0000256" key="3">
    <source>
        <dbReference type="ARBA" id="ARBA00022723"/>
    </source>
</evidence>
<dbReference type="InterPro" id="IPR003323">
    <property type="entry name" value="OTU_dom"/>
</dbReference>
<dbReference type="GO" id="GO:0016579">
    <property type="term" value="P:protein deubiquitination"/>
    <property type="evidence" value="ECO:0007669"/>
    <property type="project" value="TreeGrafter"/>
</dbReference>
<dbReference type="Gene3D" id="1.10.8.10">
    <property type="entry name" value="DNA helicase RuvA subunit, C-terminal domain"/>
    <property type="match status" value="1"/>
</dbReference>
<dbReference type="InterPro" id="IPR038765">
    <property type="entry name" value="Papain-like_cys_pep_sf"/>
</dbReference>
<keyword evidence="9" id="KW-0963">Cytoplasm</keyword>
<gene>
    <name evidence="12" type="ORF">JKP88DRAFT_205264</name>
</gene>
<keyword evidence="5 9" id="KW-0833">Ubl conjugation pathway</keyword>
<dbReference type="Gene3D" id="3.90.70.80">
    <property type="match status" value="1"/>
</dbReference>
<keyword evidence="7 9" id="KW-0788">Thiol protease</keyword>
<keyword evidence="6 9" id="KW-0378">Hydrolase</keyword>
<sequence>MPINLRVTWSKAEDGTRQSGKLLGLDDSTTLLQLKLAVEGISSIPADRQTILSGFPPKEVAGGTDAAITALGITNGSAVSVAQSTTATPDAPAAATPPPSAAAPTPAALAAAAPAAAPAAAAVAPAHPGAATKDLIDMGFSPAVAAKALQLAGGDAAAAIELCLSGGLDDRDIASDIASGTGSANATGNNSATLEHRPTFVRRVVDADNSCLFTSVGYCVTRERGEKGGGRMRRVITQAVRAAPDTFSEAILGMQPEAYCGWIMNPEKWGGEIELVVLSDHYKLEICVVDIATGRTYLYGEDKGYSQRIFLLYDGVHYDAMAEAFSPNAPEDLDTTRFDITDDAKVEAAKSVAAELKRQKQYVDLAGCDLKCLVCGKGLQGQKGARDHAVATRHQNFGQI</sequence>
<feature type="domain" description="OTU" evidence="11">
    <location>
        <begin position="200"/>
        <end position="324"/>
    </location>
</feature>
<comment type="caution">
    <text evidence="12">The sequence shown here is derived from an EMBL/GenBank/DDBJ whole genome shotgun (WGS) entry which is preliminary data.</text>
</comment>
<dbReference type="GO" id="GO:0030968">
    <property type="term" value="P:endoplasmic reticulum unfolded protein response"/>
    <property type="evidence" value="ECO:0007669"/>
    <property type="project" value="TreeGrafter"/>
</dbReference>
<dbReference type="EMBL" id="JAFCMP010000028">
    <property type="protein sequence ID" value="KAG5190783.1"/>
    <property type="molecule type" value="Genomic_DNA"/>
</dbReference>
<reference evidence="12" key="1">
    <citation type="submission" date="2021-02" db="EMBL/GenBank/DDBJ databases">
        <title>First Annotated Genome of the Yellow-green Alga Tribonema minus.</title>
        <authorList>
            <person name="Mahan K.M."/>
        </authorList>
    </citation>
    <scope>NUCLEOTIDE SEQUENCE</scope>
    <source>
        <strain evidence="12">UTEX B ZZ1240</strain>
    </source>
</reference>
<keyword evidence="13" id="KW-1185">Reference proteome</keyword>
<evidence type="ECO:0000313" key="13">
    <source>
        <dbReference type="Proteomes" id="UP000664859"/>
    </source>
</evidence>
<evidence type="ECO:0000256" key="2">
    <source>
        <dbReference type="ARBA" id="ARBA00022670"/>
    </source>
</evidence>
<dbReference type="Pfam" id="PF02338">
    <property type="entry name" value="OTU"/>
    <property type="match status" value="1"/>
</dbReference>
<evidence type="ECO:0000256" key="7">
    <source>
        <dbReference type="ARBA" id="ARBA00022807"/>
    </source>
</evidence>
<dbReference type="AlphaFoldDB" id="A0A835ZCY8"/>
<keyword evidence="8" id="KW-0862">Zinc</keyword>
<comment type="subcellular location">
    <subcellularLocation>
        <location evidence="9">Cytoplasm</location>
    </subcellularLocation>
</comment>
<dbReference type="PANTHER" id="PTHR13312:SF0">
    <property type="entry name" value="UBIQUITIN THIOESTERASE OTU1"/>
    <property type="match status" value="1"/>
</dbReference>
<keyword evidence="3" id="KW-0479">Metal-binding</keyword>
<dbReference type="Pfam" id="PF24560">
    <property type="entry name" value="zf-C2H2_OTU1_C"/>
    <property type="match status" value="1"/>
</dbReference>
<evidence type="ECO:0000256" key="9">
    <source>
        <dbReference type="RuleBase" id="RU367104"/>
    </source>
</evidence>
<evidence type="ECO:0000259" key="10">
    <source>
        <dbReference type="PROSITE" id="PS50030"/>
    </source>
</evidence>
<dbReference type="SUPFAM" id="SSF54001">
    <property type="entry name" value="Cysteine proteinases"/>
    <property type="match status" value="1"/>
</dbReference>
<dbReference type="InterPro" id="IPR048857">
    <property type="entry name" value="OTU1_Ubl"/>
</dbReference>
<dbReference type="PROSITE" id="PS50802">
    <property type="entry name" value="OTU"/>
    <property type="match status" value="1"/>
</dbReference>
<dbReference type="PANTHER" id="PTHR13312">
    <property type="entry name" value="HIV-INDUCED PROTEIN-7-LIKE PROTEASE"/>
    <property type="match status" value="1"/>
</dbReference>
<dbReference type="Gene3D" id="3.10.20.90">
    <property type="entry name" value="Phosphatidylinositol 3-kinase Catalytic Subunit, Chain A, domain 1"/>
    <property type="match status" value="1"/>
</dbReference>